<comment type="caution">
    <text evidence="1">The sequence shown here is derived from an EMBL/GenBank/DDBJ whole genome shotgun (WGS) entry which is preliminary data.</text>
</comment>
<dbReference type="EMBL" id="MPPL01000001">
    <property type="protein sequence ID" value="OKS88133.1"/>
    <property type="molecule type" value="Genomic_DNA"/>
</dbReference>
<accession>A0A1Q6A299</accession>
<organism evidence="1 2">
    <name type="scientific">Mucilaginibacter polytrichastri</name>
    <dbReference type="NCBI Taxonomy" id="1302689"/>
    <lineage>
        <taxon>Bacteria</taxon>
        <taxon>Pseudomonadati</taxon>
        <taxon>Bacteroidota</taxon>
        <taxon>Sphingobacteriia</taxon>
        <taxon>Sphingobacteriales</taxon>
        <taxon>Sphingobacteriaceae</taxon>
        <taxon>Mucilaginibacter</taxon>
    </lineage>
</organism>
<proteinExistence type="predicted"/>
<evidence type="ECO:0000313" key="2">
    <source>
        <dbReference type="Proteomes" id="UP000186720"/>
    </source>
</evidence>
<evidence type="ECO:0000313" key="1">
    <source>
        <dbReference type="EMBL" id="OKS88133.1"/>
    </source>
</evidence>
<dbReference type="AlphaFoldDB" id="A0A1Q6A299"/>
<sequence length="77" mass="8471">MDRIIIKCAIQGLESELQLDKKAMPGEAGPCFMITTSGSFKGYIARQKNGSYKSLGTSYYTSEDLQIITVQLSKSTQ</sequence>
<dbReference type="RefSeq" id="WP_074490690.1">
    <property type="nucleotide sequence ID" value="NZ_FPAM01000010.1"/>
</dbReference>
<reference evidence="1 2" key="1">
    <citation type="submission" date="2016-11" db="EMBL/GenBank/DDBJ databases">
        <title>Whole Genome Sequencing of Mucilaginibacter polytrichastri RG4-7(T) isolated from the moss sample.</title>
        <authorList>
            <person name="Li Y."/>
        </authorList>
    </citation>
    <scope>NUCLEOTIDE SEQUENCE [LARGE SCALE GENOMIC DNA]</scope>
    <source>
        <strain evidence="1 2">RG4-7</strain>
    </source>
</reference>
<name>A0A1Q6A299_9SPHI</name>
<protein>
    <submittedName>
        <fullName evidence="1">Uncharacterized protein</fullName>
    </submittedName>
</protein>
<dbReference type="OrthoDB" id="798818at2"/>
<gene>
    <name evidence="1" type="ORF">RG47T_3597</name>
</gene>
<keyword evidence="2" id="KW-1185">Reference proteome</keyword>
<dbReference type="STRING" id="1302689.RG47T_3597"/>
<dbReference type="Proteomes" id="UP000186720">
    <property type="component" value="Unassembled WGS sequence"/>
</dbReference>